<feature type="transmembrane region" description="Helical" evidence="1">
    <location>
        <begin position="90"/>
        <end position="117"/>
    </location>
</feature>
<gene>
    <name evidence="4" type="ORF">ACERK3_18095</name>
</gene>
<organism evidence="4 5">
    <name type="scientific">Natronomicrosphaera hydrolytica</name>
    <dbReference type="NCBI Taxonomy" id="3242702"/>
    <lineage>
        <taxon>Bacteria</taxon>
        <taxon>Pseudomonadati</taxon>
        <taxon>Planctomycetota</taxon>
        <taxon>Phycisphaerae</taxon>
        <taxon>Phycisphaerales</taxon>
        <taxon>Phycisphaeraceae</taxon>
        <taxon>Natronomicrosphaera</taxon>
    </lineage>
</organism>
<keyword evidence="1" id="KW-0812">Transmembrane</keyword>
<keyword evidence="1" id="KW-0472">Membrane</keyword>
<feature type="transmembrane region" description="Helical" evidence="1">
    <location>
        <begin position="138"/>
        <end position="156"/>
    </location>
</feature>
<protein>
    <submittedName>
        <fullName evidence="4">Lipid-A-disaccharide synthase N-terminal domain-containing protein</fullName>
    </submittedName>
</protein>
<name>A0ABV4UCB5_9BACT</name>
<comment type="caution">
    <text evidence="4">The sequence shown here is derived from an EMBL/GenBank/DDBJ whole genome shotgun (WGS) entry which is preliminary data.</text>
</comment>
<dbReference type="SMART" id="SM01259">
    <property type="entry name" value="LAB_N"/>
    <property type="match status" value="1"/>
</dbReference>
<evidence type="ECO:0000313" key="4">
    <source>
        <dbReference type="EMBL" id="MFA9480188.1"/>
    </source>
</evidence>
<dbReference type="Proteomes" id="UP001575105">
    <property type="component" value="Unassembled WGS sequence"/>
</dbReference>
<evidence type="ECO:0000313" key="5">
    <source>
        <dbReference type="Proteomes" id="UP001575105"/>
    </source>
</evidence>
<accession>A0ABV4UCB5</accession>
<evidence type="ECO:0000256" key="1">
    <source>
        <dbReference type="SAM" id="Phobius"/>
    </source>
</evidence>
<dbReference type="EMBL" id="JBGUBD010000016">
    <property type="protein sequence ID" value="MFA9480188.1"/>
    <property type="molecule type" value="Genomic_DNA"/>
</dbReference>
<keyword evidence="1" id="KW-1133">Transmembrane helix</keyword>
<feature type="signal peptide" evidence="2">
    <location>
        <begin position="1"/>
        <end position="22"/>
    </location>
</feature>
<dbReference type="RefSeq" id="WP_425347109.1">
    <property type="nucleotide sequence ID" value="NZ_JBGUBD010000016.1"/>
</dbReference>
<evidence type="ECO:0000259" key="3">
    <source>
        <dbReference type="SMART" id="SM01259"/>
    </source>
</evidence>
<keyword evidence="2" id="KW-0732">Signal</keyword>
<feature type="domain" description="Lipid A biosynthesis N-terminal" evidence="3">
    <location>
        <begin position="108"/>
        <end position="179"/>
    </location>
</feature>
<proteinExistence type="predicted"/>
<reference evidence="4 5" key="1">
    <citation type="submission" date="2024-08" db="EMBL/GenBank/DDBJ databases">
        <title>Whole-genome sequencing of halo(alkali)philic microorganisms from hypersaline lakes.</title>
        <authorList>
            <person name="Sorokin D.Y."/>
            <person name="Merkel A.Y."/>
            <person name="Messina E."/>
            <person name="Yakimov M."/>
        </authorList>
    </citation>
    <scope>NUCLEOTIDE SEQUENCE [LARGE SCALE GENOMIC DNA]</scope>
    <source>
        <strain evidence="4 5">AB-hyl4</strain>
    </source>
</reference>
<dbReference type="Pfam" id="PF07578">
    <property type="entry name" value="LAB_N"/>
    <property type="match status" value="1"/>
</dbReference>
<feature type="chain" id="PRO_5045494206" evidence="2">
    <location>
        <begin position="23"/>
        <end position="200"/>
    </location>
</feature>
<sequence length="200" mass="22630">MTRTARLSLVAALLLTCTLAVVNVGCDIVADNDVSNAIDLHDRLVDIELHEEAGQQYIVLQHNGEEQRLTPAQYMLALQQQRDRQRDKGWLFVLFNITSWVGVLWVALGLSGQLIFTGRMILQWLASEKERRSVVPPAFWWMSLIGASMLLAYFMWRKDIVGVIGQGGGWLIYARNLWMIHRPAFVAPEPDAMPREPSAS</sequence>
<keyword evidence="5" id="KW-1185">Reference proteome</keyword>
<evidence type="ECO:0000256" key="2">
    <source>
        <dbReference type="SAM" id="SignalP"/>
    </source>
</evidence>
<dbReference type="InterPro" id="IPR011499">
    <property type="entry name" value="Lipid_A_biosynth_N"/>
</dbReference>